<dbReference type="InterPro" id="IPR046980">
    <property type="entry name" value="KefG/KefF"/>
</dbReference>
<feature type="domain" description="Flavodoxin-like fold" evidence="2">
    <location>
        <begin position="6"/>
        <end position="172"/>
    </location>
</feature>
<organism evidence="3 4">
    <name type="scientific">Streptomyces beihaiensis</name>
    <dbReference type="NCBI Taxonomy" id="2984495"/>
    <lineage>
        <taxon>Bacteria</taxon>
        <taxon>Bacillati</taxon>
        <taxon>Actinomycetota</taxon>
        <taxon>Actinomycetes</taxon>
        <taxon>Kitasatosporales</taxon>
        <taxon>Streptomycetaceae</taxon>
        <taxon>Streptomyces</taxon>
    </lineage>
</organism>
<dbReference type="PANTHER" id="PTHR47307:SF1">
    <property type="entry name" value="GLUTATHIONE-REGULATED POTASSIUM-EFFLUX SYSTEM ANCILLARY PROTEIN KEFG"/>
    <property type="match status" value="1"/>
</dbReference>
<accession>A0ABT3TSY9</accession>
<evidence type="ECO:0000313" key="3">
    <source>
        <dbReference type="EMBL" id="MCX3060158.1"/>
    </source>
</evidence>
<gene>
    <name evidence="3" type="ORF">OFY01_10395</name>
</gene>
<keyword evidence="1" id="KW-0560">Oxidoreductase</keyword>
<comment type="caution">
    <text evidence="3">The sequence shown here is derived from an EMBL/GenBank/DDBJ whole genome shotgun (WGS) entry which is preliminary data.</text>
</comment>
<dbReference type="PANTHER" id="PTHR47307">
    <property type="entry name" value="GLUTATHIONE-REGULATED POTASSIUM-EFFLUX SYSTEM ANCILLARY PROTEIN KEFG"/>
    <property type="match status" value="1"/>
</dbReference>
<dbReference type="SUPFAM" id="SSF52218">
    <property type="entry name" value="Flavoproteins"/>
    <property type="match status" value="1"/>
</dbReference>
<dbReference type="EMBL" id="JAPHNL010000090">
    <property type="protein sequence ID" value="MCX3060158.1"/>
    <property type="molecule type" value="Genomic_DNA"/>
</dbReference>
<dbReference type="RefSeq" id="WP_266598544.1">
    <property type="nucleotide sequence ID" value="NZ_JAPHNL010000090.1"/>
</dbReference>
<evidence type="ECO:0000259" key="2">
    <source>
        <dbReference type="Pfam" id="PF02525"/>
    </source>
</evidence>
<dbReference type="Pfam" id="PF02525">
    <property type="entry name" value="Flavodoxin_2"/>
    <property type="match status" value="1"/>
</dbReference>
<evidence type="ECO:0000313" key="4">
    <source>
        <dbReference type="Proteomes" id="UP001163064"/>
    </source>
</evidence>
<keyword evidence="4" id="KW-1185">Reference proteome</keyword>
<evidence type="ECO:0000256" key="1">
    <source>
        <dbReference type="ARBA" id="ARBA00023002"/>
    </source>
</evidence>
<sequence length="183" mass="19960">MPAAQSTLVLLAHPHLDSSRINAALAGAARDCPTALVHDLYAACPDGHIDVEREQRLLEEHNTIVLQFPFYWYSVPPLLKQWMDEVLLEGYAYGHGGDALHGKTLQVVTTTGGPAASYRPAGYNRFSAVDLLLPLDATAHLIGMDYPDPLIFHGVRTWSDGDVRAAAARYRAFLDAPVREAAA</sequence>
<protein>
    <submittedName>
        <fullName evidence="3">NAD(P)H-dependent oxidoreductase</fullName>
    </submittedName>
</protein>
<reference evidence="3" key="1">
    <citation type="submission" date="2022-10" db="EMBL/GenBank/DDBJ databases">
        <title>Streptomyces beihaiensis sp. nov., a chitin degrading actinobacterium, isolated from shrimp pond soil.</title>
        <authorList>
            <person name="Xie J."/>
            <person name="Shen N."/>
        </authorList>
    </citation>
    <scope>NUCLEOTIDE SEQUENCE</scope>
    <source>
        <strain evidence="3">GXMU-J5</strain>
    </source>
</reference>
<dbReference type="Gene3D" id="3.40.50.360">
    <property type="match status" value="1"/>
</dbReference>
<name>A0ABT3TSY9_9ACTN</name>
<proteinExistence type="predicted"/>
<dbReference type="Proteomes" id="UP001163064">
    <property type="component" value="Unassembled WGS sequence"/>
</dbReference>
<dbReference type="InterPro" id="IPR029039">
    <property type="entry name" value="Flavoprotein-like_sf"/>
</dbReference>
<dbReference type="InterPro" id="IPR003680">
    <property type="entry name" value="Flavodoxin_fold"/>
</dbReference>